<evidence type="ECO:0000256" key="3">
    <source>
        <dbReference type="ARBA" id="ARBA00022692"/>
    </source>
</evidence>
<dbReference type="Pfam" id="PF25917">
    <property type="entry name" value="BSH_RND"/>
    <property type="match status" value="1"/>
</dbReference>
<comment type="subcellular location">
    <subcellularLocation>
        <location evidence="1">Membrane</location>
        <topology evidence="1">Single-pass membrane protein</topology>
    </subcellularLocation>
</comment>
<dbReference type="InterPro" id="IPR058625">
    <property type="entry name" value="MdtA-like_BSH"/>
</dbReference>
<dbReference type="GO" id="GO:0016020">
    <property type="term" value="C:membrane"/>
    <property type="evidence" value="ECO:0007669"/>
    <property type="project" value="InterPro"/>
</dbReference>
<feature type="transmembrane region" description="Helical" evidence="6">
    <location>
        <begin position="6"/>
        <end position="27"/>
    </location>
</feature>
<evidence type="ECO:0000259" key="9">
    <source>
        <dbReference type="Pfam" id="PF25963"/>
    </source>
</evidence>
<dbReference type="KEGG" id="spsw:Sps_00227"/>
<protein>
    <submittedName>
        <fullName evidence="10">RND family efflux transporter, MFP subunit</fullName>
    </submittedName>
</protein>
<evidence type="ECO:0000256" key="6">
    <source>
        <dbReference type="SAM" id="Phobius"/>
    </source>
</evidence>
<evidence type="ECO:0000259" key="7">
    <source>
        <dbReference type="Pfam" id="PF25876"/>
    </source>
</evidence>
<dbReference type="Proteomes" id="UP000189545">
    <property type="component" value="Chromosome"/>
</dbReference>
<evidence type="ECO:0000256" key="4">
    <source>
        <dbReference type="ARBA" id="ARBA00022989"/>
    </source>
</evidence>
<evidence type="ECO:0000313" key="11">
    <source>
        <dbReference type="Proteomes" id="UP000189545"/>
    </source>
</evidence>
<evidence type="ECO:0000256" key="2">
    <source>
        <dbReference type="ARBA" id="ARBA00009477"/>
    </source>
</evidence>
<dbReference type="EMBL" id="CP014782">
    <property type="protein sequence ID" value="AQS35447.1"/>
    <property type="molecule type" value="Genomic_DNA"/>
</dbReference>
<dbReference type="OrthoDB" id="9811754at2"/>
<keyword evidence="3 6" id="KW-0812">Transmembrane</keyword>
<dbReference type="Pfam" id="PF25876">
    <property type="entry name" value="HH_MFP_RND"/>
    <property type="match status" value="1"/>
</dbReference>
<dbReference type="RefSeq" id="WP_077750802.1">
    <property type="nucleotide sequence ID" value="NZ_CP014782.1"/>
</dbReference>
<accession>A0A1S6HIV9</accession>
<dbReference type="InterPro" id="IPR058624">
    <property type="entry name" value="MdtA-like_HH"/>
</dbReference>
<organism evidence="10 11">
    <name type="scientific">Shewanella psychrophila</name>
    <dbReference type="NCBI Taxonomy" id="225848"/>
    <lineage>
        <taxon>Bacteria</taxon>
        <taxon>Pseudomonadati</taxon>
        <taxon>Pseudomonadota</taxon>
        <taxon>Gammaproteobacteria</taxon>
        <taxon>Alteromonadales</taxon>
        <taxon>Shewanellaceae</taxon>
        <taxon>Shewanella</taxon>
    </lineage>
</organism>
<dbReference type="AlphaFoldDB" id="A0A1S6HIV9"/>
<comment type="similarity">
    <text evidence="2">Belongs to the membrane fusion protein (MFP) (TC 8.A.1) family.</text>
</comment>
<dbReference type="SUPFAM" id="SSF111369">
    <property type="entry name" value="HlyD-like secretion proteins"/>
    <property type="match status" value="1"/>
</dbReference>
<dbReference type="NCBIfam" id="TIGR01730">
    <property type="entry name" value="RND_mfp"/>
    <property type="match status" value="1"/>
</dbReference>
<feature type="domain" description="Multidrug resistance protein MdtA-like alpha-helical hairpin" evidence="7">
    <location>
        <begin position="83"/>
        <end position="150"/>
    </location>
</feature>
<keyword evidence="5 6" id="KW-0472">Membrane</keyword>
<dbReference type="PANTHER" id="PTHR30367:SF1">
    <property type="entry name" value="MULTIDRUG RESISTANCE PROTEIN MDTN"/>
    <property type="match status" value="1"/>
</dbReference>
<keyword evidence="11" id="KW-1185">Reference proteome</keyword>
<feature type="domain" description="p-hydroxybenzoic acid efflux pump subunit AaeA-like beta-barrel" evidence="9">
    <location>
        <begin position="186"/>
        <end position="282"/>
    </location>
</feature>
<dbReference type="Gene3D" id="2.40.30.170">
    <property type="match status" value="1"/>
</dbReference>
<dbReference type="STRING" id="225848.Sps_00227"/>
<dbReference type="Pfam" id="PF25963">
    <property type="entry name" value="Beta-barrel_AAEA"/>
    <property type="match status" value="1"/>
</dbReference>
<sequence length="284" mass="31698">MPLTKFVIPLILIITASFMGSSIWNMYMDAPWTRDAKIRAEIIQVAPKVSGQIIAIHVQDNDYVEKGALIFEIEMTDYDNKIKEAESTLMASQATLNQAKNDYSRDKDLLPNNLVSEKQVTNEQLKVEAQQATYNKAQIDLEVARLNLTRTKIFAPESGYVTNLKQRVGNYINIGQTFVALVEADSYYVLGYFSEAKIKFIEAGQSVDILPYTSEEVIQGKVQSVGRAVVDQSADQSGLLPNVQSTIPWVRLGQRVPVKIAIDRSVLKEHRLIAGTTVTVTVKD</sequence>
<dbReference type="InterPro" id="IPR050393">
    <property type="entry name" value="MFP_Efflux_Pump"/>
</dbReference>
<evidence type="ECO:0000256" key="5">
    <source>
        <dbReference type="ARBA" id="ARBA00023136"/>
    </source>
</evidence>
<feature type="domain" description="Multidrug resistance protein MdtA-like barrel-sandwich hybrid" evidence="8">
    <location>
        <begin position="42"/>
        <end position="182"/>
    </location>
</feature>
<gene>
    <name evidence="10" type="ORF">Sps_00227</name>
</gene>
<name>A0A1S6HIV9_9GAMM</name>
<evidence type="ECO:0000313" key="10">
    <source>
        <dbReference type="EMBL" id="AQS35447.1"/>
    </source>
</evidence>
<dbReference type="GO" id="GO:0022857">
    <property type="term" value="F:transmembrane transporter activity"/>
    <property type="evidence" value="ECO:0007669"/>
    <property type="project" value="InterPro"/>
</dbReference>
<dbReference type="PANTHER" id="PTHR30367">
    <property type="entry name" value="P-HYDROXYBENZOIC ACID EFFLUX PUMP SUBUNIT AAEA-RELATED"/>
    <property type="match status" value="1"/>
</dbReference>
<evidence type="ECO:0000259" key="8">
    <source>
        <dbReference type="Pfam" id="PF25917"/>
    </source>
</evidence>
<evidence type="ECO:0000256" key="1">
    <source>
        <dbReference type="ARBA" id="ARBA00004167"/>
    </source>
</evidence>
<dbReference type="InterPro" id="IPR058634">
    <property type="entry name" value="AaeA-lik-b-barrel"/>
</dbReference>
<keyword evidence="4 6" id="KW-1133">Transmembrane helix</keyword>
<dbReference type="Gene3D" id="1.10.287.470">
    <property type="entry name" value="Helix hairpin bin"/>
    <property type="match status" value="1"/>
</dbReference>
<reference evidence="10 11" key="1">
    <citation type="submission" date="2016-03" db="EMBL/GenBank/DDBJ databases">
        <title>Complete genome sequence of Shewanella psychrophila WP2, a deep sea bacterium isolated from west Pacific sediment.</title>
        <authorList>
            <person name="Xu G."/>
            <person name="Jian H."/>
        </authorList>
    </citation>
    <scope>NUCLEOTIDE SEQUENCE [LARGE SCALE GENOMIC DNA]</scope>
    <source>
        <strain evidence="10 11">WP2</strain>
    </source>
</reference>
<dbReference type="InterPro" id="IPR006143">
    <property type="entry name" value="RND_pump_MFP"/>
</dbReference>
<proteinExistence type="inferred from homology"/>